<sequence length="135" mass="14990">HKLDTGAPLRHYAREREVIDRGMARAESLGLSGRVAREILETLIHHSLGNQETHQLSQSHHGKGQRALVIGGLGRMGEWMSHFLDMVGYRVDVADPAQIETAFGKIEDWESCIDDYDLVVVAVTLRQAICSICNG</sequence>
<dbReference type="Gene3D" id="3.40.50.720">
    <property type="entry name" value="NAD(P)-binding Rossmann-like Domain"/>
    <property type="match status" value="1"/>
</dbReference>
<proteinExistence type="predicted"/>
<dbReference type="InterPro" id="IPR036263">
    <property type="entry name" value="Chorismate_II_sf"/>
</dbReference>
<dbReference type="SUPFAM" id="SSF48600">
    <property type="entry name" value="Chorismate mutase II"/>
    <property type="match status" value="1"/>
</dbReference>
<feature type="non-terminal residue" evidence="1">
    <location>
        <position position="1"/>
    </location>
</feature>
<evidence type="ECO:0008006" key="2">
    <source>
        <dbReference type="Google" id="ProtNLM"/>
    </source>
</evidence>
<gene>
    <name evidence="1" type="ORF">S01H4_06312</name>
</gene>
<dbReference type="GO" id="GO:0046417">
    <property type="term" value="P:chorismate metabolic process"/>
    <property type="evidence" value="ECO:0007669"/>
    <property type="project" value="InterPro"/>
</dbReference>
<organism evidence="1">
    <name type="scientific">marine sediment metagenome</name>
    <dbReference type="NCBI Taxonomy" id="412755"/>
    <lineage>
        <taxon>unclassified sequences</taxon>
        <taxon>metagenomes</taxon>
        <taxon>ecological metagenomes</taxon>
    </lineage>
</organism>
<accession>X1AXV3</accession>
<protein>
    <recommendedName>
        <fullName evidence="2">Prephenate/arogenate dehydrogenase domain-containing protein</fullName>
    </recommendedName>
</protein>
<dbReference type="AlphaFoldDB" id="X1AXV3"/>
<name>X1AXV3_9ZZZZ</name>
<comment type="caution">
    <text evidence="1">The sequence shown here is derived from an EMBL/GenBank/DDBJ whole genome shotgun (WGS) entry which is preliminary data.</text>
</comment>
<dbReference type="EMBL" id="BART01001928">
    <property type="protein sequence ID" value="GAG73997.1"/>
    <property type="molecule type" value="Genomic_DNA"/>
</dbReference>
<reference evidence="1" key="1">
    <citation type="journal article" date="2014" name="Front. Microbiol.">
        <title>High frequency of phylogenetically diverse reductive dehalogenase-homologous genes in deep subseafloor sedimentary metagenomes.</title>
        <authorList>
            <person name="Kawai M."/>
            <person name="Futagami T."/>
            <person name="Toyoda A."/>
            <person name="Takaki Y."/>
            <person name="Nishi S."/>
            <person name="Hori S."/>
            <person name="Arai W."/>
            <person name="Tsubouchi T."/>
            <person name="Morono Y."/>
            <person name="Uchiyama I."/>
            <person name="Ito T."/>
            <person name="Fujiyama A."/>
            <person name="Inagaki F."/>
            <person name="Takami H."/>
        </authorList>
    </citation>
    <scope>NUCLEOTIDE SEQUENCE</scope>
    <source>
        <strain evidence="1">Expedition CK06-06</strain>
    </source>
</reference>
<evidence type="ECO:0000313" key="1">
    <source>
        <dbReference type="EMBL" id="GAG73997.1"/>
    </source>
</evidence>